<dbReference type="Gene3D" id="3.40.50.1000">
    <property type="entry name" value="HAD superfamily/HAD-like"/>
    <property type="match status" value="1"/>
</dbReference>
<dbReference type="PIRSF" id="PIRSF004682">
    <property type="entry name" value="GmhB"/>
    <property type="match status" value="1"/>
</dbReference>
<evidence type="ECO:0000256" key="10">
    <source>
        <dbReference type="PIRSR" id="PIRSR004682-4"/>
    </source>
</evidence>
<evidence type="ECO:0000256" key="8">
    <source>
        <dbReference type="PIRSR" id="PIRSR004682-1"/>
    </source>
</evidence>
<name>A0A380MKB8_9GAMM</name>
<comment type="subcellular location">
    <subcellularLocation>
        <location evidence="1 7">Cytoplasm</location>
    </subcellularLocation>
</comment>
<sequence length="183" mass="20392">MLDLSKRLVLLDRDGVLNEDLGDYVTSIDELILIPSALRALAQLTDANIRIGICTNQAGIARGRYSRETLAHIHKHLCDEVKKKGGHIHHIIFCDTYDSNDPRRKPNPGMLIEQANYFQVDLSGIPFVGDSYTDILAARAADAQPVLVQTGKGKQTFSTYQKTLTDVLIYPTLEEAVKQWLTS</sequence>
<dbReference type="AlphaFoldDB" id="A0A380MKB8"/>
<reference evidence="11 12" key="1">
    <citation type="submission" date="2018-06" db="EMBL/GenBank/DDBJ databases">
        <authorList>
            <consortium name="Pathogen Informatics"/>
            <person name="Doyle S."/>
        </authorList>
    </citation>
    <scope>NUCLEOTIDE SEQUENCE [LARGE SCALE GENOMIC DNA]</scope>
    <source>
        <strain evidence="11 12">NCTC13337</strain>
    </source>
</reference>
<protein>
    <recommendedName>
        <fullName evidence="6 7">D,D-heptose 1,7-bisphosphate phosphatase</fullName>
        <ecNumber evidence="7">3.1.3.-</ecNumber>
    </recommendedName>
</protein>
<evidence type="ECO:0000313" key="12">
    <source>
        <dbReference type="Proteomes" id="UP000254601"/>
    </source>
</evidence>
<evidence type="ECO:0000256" key="5">
    <source>
        <dbReference type="ARBA" id="ARBA00023277"/>
    </source>
</evidence>
<keyword evidence="3 10" id="KW-0479">Metal-binding</keyword>
<feature type="site" description="Stabilizes the phosphoryl group" evidence="9">
    <location>
        <position position="105"/>
    </location>
</feature>
<feature type="binding site" evidence="10">
    <location>
        <position position="94"/>
    </location>
    <ligand>
        <name>Zn(2+)</name>
        <dbReference type="ChEBI" id="CHEBI:29105"/>
    </ligand>
</feature>
<evidence type="ECO:0000256" key="2">
    <source>
        <dbReference type="ARBA" id="ARBA00022490"/>
    </source>
</evidence>
<keyword evidence="4 7" id="KW-0378">Hydrolase</keyword>
<dbReference type="InterPro" id="IPR006543">
    <property type="entry name" value="Histidinol-phos"/>
</dbReference>
<dbReference type="SUPFAM" id="SSF56784">
    <property type="entry name" value="HAD-like"/>
    <property type="match status" value="1"/>
</dbReference>
<evidence type="ECO:0000256" key="3">
    <source>
        <dbReference type="ARBA" id="ARBA00022723"/>
    </source>
</evidence>
<dbReference type="EC" id="3.1.3.-" evidence="7"/>
<feature type="site" description="Stabilizes the phosphoryl group" evidence="9">
    <location>
        <position position="55"/>
    </location>
</feature>
<dbReference type="Pfam" id="PF13242">
    <property type="entry name" value="Hydrolase_like"/>
    <property type="match status" value="1"/>
</dbReference>
<keyword evidence="12" id="KW-1185">Reference proteome</keyword>
<keyword evidence="10" id="KW-0862">Zinc</keyword>
<organism evidence="11 12">
    <name type="scientific">Suttonella ornithocola</name>
    <dbReference type="NCBI Taxonomy" id="279832"/>
    <lineage>
        <taxon>Bacteria</taxon>
        <taxon>Pseudomonadati</taxon>
        <taxon>Pseudomonadota</taxon>
        <taxon>Gammaproteobacteria</taxon>
        <taxon>Cardiobacteriales</taxon>
        <taxon>Cardiobacteriaceae</taxon>
        <taxon>Suttonella</taxon>
    </lineage>
</organism>
<proteinExistence type="inferred from homology"/>
<dbReference type="EMBL" id="UHIC01000001">
    <property type="protein sequence ID" value="SUO93085.1"/>
    <property type="molecule type" value="Genomic_DNA"/>
</dbReference>
<keyword evidence="5 7" id="KW-0119">Carbohydrate metabolism</keyword>
<dbReference type="NCBIfam" id="TIGR01656">
    <property type="entry name" value="Histidinol-ppas"/>
    <property type="match status" value="1"/>
</dbReference>
<evidence type="ECO:0000313" key="11">
    <source>
        <dbReference type="EMBL" id="SUO93085.1"/>
    </source>
</evidence>
<dbReference type="GO" id="GO:0046872">
    <property type="term" value="F:metal ion binding"/>
    <property type="evidence" value="ECO:0007669"/>
    <property type="project" value="UniProtKB-KW"/>
</dbReference>
<dbReference type="PANTHER" id="PTHR42891">
    <property type="entry name" value="D-GLYCERO-BETA-D-MANNO-HEPTOSE-1,7-BISPHOSPHATE 7-PHOSPHATASE"/>
    <property type="match status" value="1"/>
</dbReference>
<accession>A0A380MKB8</accession>
<evidence type="ECO:0000256" key="9">
    <source>
        <dbReference type="PIRSR" id="PIRSR004682-3"/>
    </source>
</evidence>
<dbReference type="PANTHER" id="PTHR42891:SF1">
    <property type="entry name" value="D-GLYCERO-BETA-D-MANNO-HEPTOSE-1,7-BISPHOSPHATE 7-PHOSPHATASE"/>
    <property type="match status" value="1"/>
</dbReference>
<dbReference type="InterPro" id="IPR036412">
    <property type="entry name" value="HAD-like_sf"/>
</dbReference>
<evidence type="ECO:0000256" key="6">
    <source>
        <dbReference type="ARBA" id="ARBA00031828"/>
    </source>
</evidence>
<feature type="binding site" evidence="10">
    <location>
        <position position="130"/>
    </location>
    <ligand>
        <name>Mg(2+)</name>
        <dbReference type="ChEBI" id="CHEBI:18420"/>
    </ligand>
</feature>
<keyword evidence="10" id="KW-0460">Magnesium</keyword>
<dbReference type="NCBIfam" id="TIGR01662">
    <property type="entry name" value="HAD-SF-IIIA"/>
    <property type="match status" value="1"/>
</dbReference>
<feature type="binding site" evidence="10">
    <location>
        <position position="14"/>
    </location>
    <ligand>
        <name>Mg(2+)</name>
        <dbReference type="ChEBI" id="CHEBI:18420"/>
    </ligand>
</feature>
<dbReference type="GO" id="GO:0016791">
    <property type="term" value="F:phosphatase activity"/>
    <property type="evidence" value="ECO:0007669"/>
    <property type="project" value="InterPro"/>
</dbReference>
<comment type="cofactor">
    <cofactor evidence="10">
        <name>Zn(2+)</name>
        <dbReference type="ChEBI" id="CHEBI:29105"/>
    </cofactor>
</comment>
<gene>
    <name evidence="11" type="primary">gmhB</name>
    <name evidence="11" type="ORF">NCTC13337_00048</name>
</gene>
<dbReference type="InterPro" id="IPR004446">
    <property type="entry name" value="Heptose_bisP_phosphatase"/>
</dbReference>
<dbReference type="RefSeq" id="WP_072577628.1">
    <property type="nucleotide sequence ID" value="NZ_LWHB01000258.1"/>
</dbReference>
<dbReference type="GO" id="GO:0005975">
    <property type="term" value="P:carbohydrate metabolic process"/>
    <property type="evidence" value="ECO:0007669"/>
    <property type="project" value="InterPro"/>
</dbReference>
<dbReference type="Proteomes" id="UP000254601">
    <property type="component" value="Unassembled WGS sequence"/>
</dbReference>
<comment type="similarity">
    <text evidence="7">Belongs to the gmhB family.</text>
</comment>
<feature type="active site" description="Nucleophile" evidence="8">
    <location>
        <position position="12"/>
    </location>
</feature>
<dbReference type="InterPro" id="IPR023214">
    <property type="entry name" value="HAD_sf"/>
</dbReference>
<evidence type="ECO:0000256" key="1">
    <source>
        <dbReference type="ARBA" id="ARBA00004496"/>
    </source>
</evidence>
<evidence type="ECO:0000256" key="7">
    <source>
        <dbReference type="PIRNR" id="PIRNR004682"/>
    </source>
</evidence>
<dbReference type="GO" id="GO:0005737">
    <property type="term" value="C:cytoplasm"/>
    <property type="evidence" value="ECO:0007669"/>
    <property type="project" value="UniProtKB-SubCell"/>
</dbReference>
<feature type="active site" description="Proton donor" evidence="8">
    <location>
        <position position="14"/>
    </location>
</feature>
<evidence type="ECO:0000256" key="4">
    <source>
        <dbReference type="ARBA" id="ARBA00022801"/>
    </source>
</evidence>
<feature type="site" description="Contributes to substrate recognition" evidence="9">
    <location>
        <position position="104"/>
    </location>
</feature>
<feature type="binding site" evidence="10">
    <location>
        <position position="12"/>
    </location>
    <ligand>
        <name>Mg(2+)</name>
        <dbReference type="ChEBI" id="CHEBI:18420"/>
    </ligand>
</feature>
<keyword evidence="2 7" id="KW-0963">Cytoplasm</keyword>
<dbReference type="InterPro" id="IPR006549">
    <property type="entry name" value="HAD-SF_hydro_IIIA"/>
</dbReference>
<dbReference type="OrthoDB" id="9781367at2"/>
<comment type="cofactor">
    <cofactor evidence="10">
        <name>Mg(2+)</name>
        <dbReference type="ChEBI" id="CHEBI:18420"/>
    </cofactor>
</comment>